<reference evidence="3 4" key="1">
    <citation type="submission" date="2019-06" db="EMBL/GenBank/DDBJ databases">
        <title>Sequencing the genomes of 1000 actinobacteria strains.</title>
        <authorList>
            <person name="Klenk H.-P."/>
        </authorList>
    </citation>
    <scope>NUCLEOTIDE SEQUENCE [LARGE SCALE GENOMIC DNA]</scope>
    <source>
        <strain evidence="3 4">DSM 45511</strain>
    </source>
</reference>
<dbReference type="GO" id="GO:0070967">
    <property type="term" value="F:coenzyme F420 binding"/>
    <property type="evidence" value="ECO:0007669"/>
    <property type="project" value="TreeGrafter"/>
</dbReference>
<gene>
    <name evidence="3" type="ORF">FB388_2658</name>
</gene>
<proteinExistence type="predicted"/>
<name>A0A543GGP9_9PSEU</name>
<dbReference type="PANTHER" id="PTHR35176">
    <property type="entry name" value="HEME OXYGENASE HI_0854-RELATED"/>
    <property type="match status" value="1"/>
</dbReference>
<evidence type="ECO:0000256" key="1">
    <source>
        <dbReference type="ARBA" id="ARBA00023002"/>
    </source>
</evidence>
<dbReference type="Pfam" id="PF01243">
    <property type="entry name" value="PNPOx_N"/>
    <property type="match status" value="1"/>
</dbReference>
<dbReference type="InterPro" id="IPR019967">
    <property type="entry name" value="F420-dep_enz_PPOX_Rv0121"/>
</dbReference>
<dbReference type="SUPFAM" id="SSF50475">
    <property type="entry name" value="FMN-binding split barrel"/>
    <property type="match status" value="1"/>
</dbReference>
<dbReference type="EMBL" id="VFPH01000001">
    <property type="protein sequence ID" value="TQM45260.1"/>
    <property type="molecule type" value="Genomic_DNA"/>
</dbReference>
<dbReference type="AlphaFoldDB" id="A0A543GGP9"/>
<keyword evidence="4" id="KW-1185">Reference proteome</keyword>
<evidence type="ECO:0000313" key="3">
    <source>
        <dbReference type="EMBL" id="TQM45260.1"/>
    </source>
</evidence>
<dbReference type="InterPro" id="IPR012349">
    <property type="entry name" value="Split_barrel_FMN-bd"/>
</dbReference>
<feature type="domain" description="Pyridoxamine 5'-phosphate oxidase N-terminal" evidence="2">
    <location>
        <begin position="21"/>
        <end position="151"/>
    </location>
</feature>
<dbReference type="InterPro" id="IPR011576">
    <property type="entry name" value="Pyridox_Oxase_N"/>
</dbReference>
<dbReference type="GO" id="GO:0016627">
    <property type="term" value="F:oxidoreductase activity, acting on the CH-CH group of donors"/>
    <property type="evidence" value="ECO:0007669"/>
    <property type="project" value="TreeGrafter"/>
</dbReference>
<sequence length="164" mass="17850">MVWQEPQLRATLRRVPALDPAAQRSLLAAAPVARLATLRPDGTPRLVPITFVLLDDLICSAVDEVKPKTTTRLARLADVEHDPRVGIVVDHYADDWSALWWVRVDGTAAVHEGGRLRDRALRALVAKYPPYAAAPPSGPVLVIAASRWAGWSAAPPTSGETFHK</sequence>
<dbReference type="Proteomes" id="UP000319818">
    <property type="component" value="Unassembled WGS sequence"/>
</dbReference>
<evidence type="ECO:0000313" key="4">
    <source>
        <dbReference type="Proteomes" id="UP000319818"/>
    </source>
</evidence>
<organism evidence="3 4">
    <name type="scientific">Pseudonocardia cypriaca</name>
    <dbReference type="NCBI Taxonomy" id="882449"/>
    <lineage>
        <taxon>Bacteria</taxon>
        <taxon>Bacillati</taxon>
        <taxon>Actinomycetota</taxon>
        <taxon>Actinomycetes</taxon>
        <taxon>Pseudonocardiales</taxon>
        <taxon>Pseudonocardiaceae</taxon>
        <taxon>Pseudonocardia</taxon>
    </lineage>
</organism>
<dbReference type="InterPro" id="IPR052019">
    <property type="entry name" value="F420H2_bilvrd_red/Heme_oxyg"/>
</dbReference>
<dbReference type="NCBIfam" id="TIGR03668">
    <property type="entry name" value="Rv0121_F420"/>
    <property type="match status" value="1"/>
</dbReference>
<dbReference type="GO" id="GO:0005829">
    <property type="term" value="C:cytosol"/>
    <property type="evidence" value="ECO:0007669"/>
    <property type="project" value="TreeGrafter"/>
</dbReference>
<dbReference type="PANTHER" id="PTHR35176:SF2">
    <property type="entry name" value="F420H(2)-DEPENDENT REDUCTASE RV1155"/>
    <property type="match status" value="1"/>
</dbReference>
<accession>A0A543GGP9</accession>
<protein>
    <submittedName>
        <fullName evidence="3">PPOX class probable F420-dependent enzyme</fullName>
    </submittedName>
</protein>
<dbReference type="Gene3D" id="2.30.110.10">
    <property type="entry name" value="Electron Transport, Fmn-binding Protein, Chain A"/>
    <property type="match status" value="1"/>
</dbReference>
<evidence type="ECO:0000259" key="2">
    <source>
        <dbReference type="Pfam" id="PF01243"/>
    </source>
</evidence>
<keyword evidence="1" id="KW-0560">Oxidoreductase</keyword>
<comment type="caution">
    <text evidence="3">The sequence shown here is derived from an EMBL/GenBank/DDBJ whole genome shotgun (WGS) entry which is preliminary data.</text>
</comment>